<dbReference type="Gene3D" id="2.60.40.820">
    <property type="entry name" value="Transcription factor, T-box"/>
    <property type="match status" value="1"/>
</dbReference>
<keyword evidence="1" id="KW-0805">Transcription regulation</keyword>
<evidence type="ECO:0000259" key="6">
    <source>
        <dbReference type="PROSITE" id="PS50252"/>
    </source>
</evidence>
<reference evidence="8" key="1">
    <citation type="submission" date="2022-11" db="UniProtKB">
        <authorList>
            <consortium name="WormBaseParasite"/>
        </authorList>
    </citation>
    <scope>IDENTIFICATION</scope>
</reference>
<proteinExistence type="predicted"/>
<dbReference type="PROSITE" id="PS50252">
    <property type="entry name" value="TBOX_3"/>
    <property type="match status" value="1"/>
</dbReference>
<evidence type="ECO:0000256" key="1">
    <source>
        <dbReference type="ARBA" id="ARBA00023015"/>
    </source>
</evidence>
<evidence type="ECO:0000256" key="3">
    <source>
        <dbReference type="ARBA" id="ARBA00023163"/>
    </source>
</evidence>
<dbReference type="AlphaFoldDB" id="A0A914S975"/>
<dbReference type="SUPFAM" id="SSF49417">
    <property type="entry name" value="p53-like transcription factors"/>
    <property type="match status" value="1"/>
</dbReference>
<sequence length="113" mass="12600">MIDHLLSDDKTTALSDNNTTDIVCISDACASNEDSIGVCEETDESTEEITQSNATTTIDILPKTYPIAGNSPSLRRIECRLEGRELWSKFYELSTEMIITKSGRYVEILPSYN</sequence>
<comment type="caution">
    <text evidence="5">Lacks conserved residue(s) required for the propagation of feature annotation.</text>
</comment>
<keyword evidence="3" id="KW-0804">Transcription</keyword>
<keyword evidence="4 5" id="KW-0539">Nucleus</keyword>
<dbReference type="GO" id="GO:0045893">
    <property type="term" value="P:positive regulation of DNA-templated transcription"/>
    <property type="evidence" value="ECO:0007669"/>
    <property type="project" value="InterPro"/>
</dbReference>
<dbReference type="GO" id="GO:0005634">
    <property type="term" value="C:nucleus"/>
    <property type="evidence" value="ECO:0007669"/>
    <property type="project" value="UniProtKB-SubCell"/>
</dbReference>
<evidence type="ECO:0000313" key="8">
    <source>
        <dbReference type="WBParaSite" id="PEQ_0001376901-mRNA-1"/>
    </source>
</evidence>
<protein>
    <submittedName>
        <fullName evidence="8">T-box domain-containing protein</fullName>
    </submittedName>
</protein>
<evidence type="ECO:0000256" key="4">
    <source>
        <dbReference type="ARBA" id="ARBA00023242"/>
    </source>
</evidence>
<dbReference type="GO" id="GO:0003677">
    <property type="term" value="F:DNA binding"/>
    <property type="evidence" value="ECO:0007669"/>
    <property type="project" value="UniProtKB-UniRule"/>
</dbReference>
<evidence type="ECO:0000313" key="7">
    <source>
        <dbReference type="Proteomes" id="UP000887564"/>
    </source>
</evidence>
<comment type="subcellular location">
    <subcellularLocation>
        <location evidence="5">Nucleus</location>
    </subcellularLocation>
</comment>
<accession>A0A914S975</accession>
<dbReference type="WBParaSite" id="PEQ_0001376901-mRNA-1">
    <property type="protein sequence ID" value="PEQ_0001376901-mRNA-1"/>
    <property type="gene ID" value="PEQ_0001376901"/>
</dbReference>
<dbReference type="Proteomes" id="UP000887564">
    <property type="component" value="Unplaced"/>
</dbReference>
<evidence type="ECO:0000256" key="2">
    <source>
        <dbReference type="ARBA" id="ARBA00023125"/>
    </source>
</evidence>
<organism evidence="7 8">
    <name type="scientific">Parascaris equorum</name>
    <name type="common">Equine roundworm</name>
    <dbReference type="NCBI Taxonomy" id="6256"/>
    <lineage>
        <taxon>Eukaryota</taxon>
        <taxon>Metazoa</taxon>
        <taxon>Ecdysozoa</taxon>
        <taxon>Nematoda</taxon>
        <taxon>Chromadorea</taxon>
        <taxon>Rhabditida</taxon>
        <taxon>Spirurina</taxon>
        <taxon>Ascaridomorpha</taxon>
        <taxon>Ascaridoidea</taxon>
        <taxon>Ascarididae</taxon>
        <taxon>Parascaris</taxon>
    </lineage>
</organism>
<feature type="domain" description="T-box" evidence="6">
    <location>
        <begin position="81"/>
        <end position="113"/>
    </location>
</feature>
<dbReference type="InterPro" id="IPR008967">
    <property type="entry name" value="p53-like_TF_DNA-bd_sf"/>
</dbReference>
<dbReference type="GO" id="GO:0003700">
    <property type="term" value="F:DNA-binding transcription factor activity"/>
    <property type="evidence" value="ECO:0007669"/>
    <property type="project" value="InterPro"/>
</dbReference>
<name>A0A914S975_PAREQ</name>
<dbReference type="InterPro" id="IPR046360">
    <property type="entry name" value="T-box_DNA-bd"/>
</dbReference>
<keyword evidence="7" id="KW-1185">Reference proteome</keyword>
<dbReference type="InterPro" id="IPR036960">
    <property type="entry name" value="T-box_sf"/>
</dbReference>
<evidence type="ECO:0000256" key="5">
    <source>
        <dbReference type="PROSITE-ProRule" id="PRU00201"/>
    </source>
</evidence>
<dbReference type="Pfam" id="PF00907">
    <property type="entry name" value="T-box"/>
    <property type="match status" value="1"/>
</dbReference>
<keyword evidence="2 5" id="KW-0238">DNA-binding</keyword>